<dbReference type="EMBL" id="CM000951">
    <property type="protein sequence ID" value="EDY57279.1"/>
    <property type="molecule type" value="Genomic_DNA"/>
</dbReference>
<dbReference type="HOGENOM" id="CLU_2482069_0_0_11"/>
<gene>
    <name evidence="2" type="ORF">SSEG_09336</name>
</gene>
<evidence type="ECO:0000313" key="3">
    <source>
        <dbReference type="Proteomes" id="UP000002785"/>
    </source>
</evidence>
<feature type="transmembrane region" description="Helical" evidence="1">
    <location>
        <begin position="25"/>
        <end position="50"/>
    </location>
</feature>
<reference evidence="2" key="1">
    <citation type="submission" date="2009-10" db="EMBL/GenBank/DDBJ databases">
        <title>The genome sequence of Streptomyces sviceus strain ATCC 29083.</title>
        <authorList>
            <consortium name="The Broad Institute Genome Sequencing Platform"/>
            <consortium name="Broad Institute Microbial Sequencing Center"/>
            <person name="Fischbach M."/>
            <person name="Godfrey P."/>
            <person name="Ward D."/>
            <person name="Young S."/>
            <person name="Zeng Q."/>
            <person name="Koehrsen M."/>
            <person name="Alvarado L."/>
            <person name="Berlin A.M."/>
            <person name="Bochicchio J."/>
            <person name="Borenstein D."/>
            <person name="Chapman S.B."/>
            <person name="Chen Z."/>
            <person name="Engels R."/>
            <person name="Freedman E."/>
            <person name="Gellesch M."/>
            <person name="Goldberg J."/>
            <person name="Griggs A."/>
            <person name="Gujja S."/>
            <person name="Heilman E.R."/>
            <person name="Heiman D.I."/>
            <person name="Hepburn T.A."/>
            <person name="Howarth C."/>
            <person name="Jen D."/>
            <person name="Larson L."/>
            <person name="Lewis B."/>
            <person name="Mehta T."/>
            <person name="Park D."/>
            <person name="Pearson M."/>
            <person name="Richards J."/>
            <person name="Roberts A."/>
            <person name="Saif S."/>
            <person name="Shea T.D."/>
            <person name="Shenoy N."/>
            <person name="Sisk P."/>
            <person name="Stolte C."/>
            <person name="Sykes S.N."/>
            <person name="Thomson T."/>
            <person name="Walk T."/>
            <person name="White J."/>
            <person name="Yandava C."/>
            <person name="Straight P."/>
            <person name="Clardy J."/>
            <person name="Hung D."/>
            <person name="Kolter R."/>
            <person name="Mekalanos J."/>
            <person name="Walker S."/>
            <person name="Walsh C.T."/>
            <person name="Wieland-Brown L.C."/>
            <person name="Haas B."/>
            <person name="Nusbaum C."/>
            <person name="Birren B."/>
        </authorList>
    </citation>
    <scope>NUCLEOTIDE SEQUENCE [LARGE SCALE GENOMIC DNA]</scope>
    <source>
        <strain evidence="2">ATCC 29083</strain>
    </source>
</reference>
<keyword evidence="1" id="KW-0812">Transmembrane</keyword>
<protein>
    <recommendedName>
        <fullName evidence="4">Integral membrane protein</fullName>
    </recommendedName>
</protein>
<evidence type="ECO:0000256" key="1">
    <source>
        <dbReference type="SAM" id="Phobius"/>
    </source>
</evidence>
<organism evidence="2 3">
    <name type="scientific">Streptomyces sviceus (strain ATCC 29083 / DSM 924 / JCM 4929 / NBRC 13980 / NCIMB 11184 / NRRL 5439 / UC 5370)</name>
    <dbReference type="NCBI Taxonomy" id="463191"/>
    <lineage>
        <taxon>Bacteria</taxon>
        <taxon>Bacillati</taxon>
        <taxon>Actinomycetota</taxon>
        <taxon>Actinomycetes</taxon>
        <taxon>Kitasatosporales</taxon>
        <taxon>Streptomycetaceae</taxon>
        <taxon>Streptomyces</taxon>
    </lineage>
</organism>
<accession>B5HWS4</accession>
<dbReference type="OrthoDB" id="4308356at2"/>
<feature type="transmembrane region" description="Helical" evidence="1">
    <location>
        <begin position="62"/>
        <end position="86"/>
    </location>
</feature>
<proteinExistence type="predicted"/>
<evidence type="ECO:0000313" key="2">
    <source>
        <dbReference type="EMBL" id="EDY57279.1"/>
    </source>
</evidence>
<keyword evidence="1" id="KW-1133">Transmembrane helix</keyword>
<keyword evidence="1" id="KW-0472">Membrane</keyword>
<evidence type="ECO:0008006" key="4">
    <source>
        <dbReference type="Google" id="ProtNLM"/>
    </source>
</evidence>
<dbReference type="eggNOG" id="ENOG5031XWA">
    <property type="taxonomic scope" value="Bacteria"/>
</dbReference>
<dbReference type="Proteomes" id="UP000002785">
    <property type="component" value="Chromosome"/>
</dbReference>
<dbReference type="RefSeq" id="WP_007384987.1">
    <property type="nucleotide sequence ID" value="NZ_CM000951.1"/>
</dbReference>
<sequence length="87" mass="8900">MSPLGGAALAAVVTPNPDHPSTWSGFLGFVALVIGCALALIGVYAAVSTYRGLDPARRRGQALPVTLTCFFFVAIGLAVAALGVWIL</sequence>
<dbReference type="AlphaFoldDB" id="B5HWS4"/>
<name>B5HWS4_STRX2</name>
<keyword evidence="3" id="KW-1185">Reference proteome</keyword>